<feature type="domain" description="SprT-like" evidence="1">
    <location>
        <begin position="7"/>
        <end position="150"/>
    </location>
</feature>
<dbReference type="EMBL" id="BAAADS010000024">
    <property type="protein sequence ID" value="GAA0610800.1"/>
    <property type="molecule type" value="Genomic_DNA"/>
</dbReference>
<evidence type="ECO:0000313" key="3">
    <source>
        <dbReference type="Proteomes" id="UP001500866"/>
    </source>
</evidence>
<dbReference type="NCBIfam" id="NF003339">
    <property type="entry name" value="PRK04351.1"/>
    <property type="match status" value="1"/>
</dbReference>
<reference evidence="2 3" key="1">
    <citation type="journal article" date="2019" name="Int. J. Syst. Evol. Microbiol.">
        <title>The Global Catalogue of Microorganisms (GCM) 10K type strain sequencing project: providing services to taxonomists for standard genome sequencing and annotation.</title>
        <authorList>
            <consortium name="The Broad Institute Genomics Platform"/>
            <consortium name="The Broad Institute Genome Sequencing Center for Infectious Disease"/>
            <person name="Wu L."/>
            <person name="Ma J."/>
        </authorList>
    </citation>
    <scope>NUCLEOTIDE SEQUENCE [LARGE SCALE GENOMIC DNA]</scope>
    <source>
        <strain evidence="2 3">JCM 15395</strain>
    </source>
</reference>
<dbReference type="Pfam" id="PF10263">
    <property type="entry name" value="SprT-like"/>
    <property type="match status" value="1"/>
</dbReference>
<dbReference type="InterPro" id="IPR006640">
    <property type="entry name" value="SprT-like_domain"/>
</dbReference>
<evidence type="ECO:0000259" key="1">
    <source>
        <dbReference type="SMART" id="SM00731"/>
    </source>
</evidence>
<dbReference type="Proteomes" id="UP001500866">
    <property type="component" value="Unassembled WGS sequence"/>
</dbReference>
<keyword evidence="3" id="KW-1185">Reference proteome</keyword>
<protein>
    <submittedName>
        <fullName evidence="2">SprT family protein</fullName>
    </submittedName>
</protein>
<dbReference type="InterPro" id="IPR035240">
    <property type="entry name" value="SprT_Zn_ribbon"/>
</dbReference>
<dbReference type="SMART" id="SM00731">
    <property type="entry name" value="SprT"/>
    <property type="match status" value="1"/>
</dbReference>
<evidence type="ECO:0000313" key="2">
    <source>
        <dbReference type="EMBL" id="GAA0610800.1"/>
    </source>
</evidence>
<dbReference type="RefSeq" id="WP_343814921.1">
    <property type="nucleotide sequence ID" value="NZ_BAAADS010000024.1"/>
</dbReference>
<gene>
    <name evidence="2" type="ORF">GCM10009001_30120</name>
</gene>
<accession>A0ABN1GG83</accession>
<comment type="caution">
    <text evidence="2">The sequence shown here is derived from an EMBL/GenBank/DDBJ whole genome shotgun (WGS) entry which is preliminary data.</text>
</comment>
<sequence>MKLLEEQELHRLVHDISIAFFKKPYHDKVIYNYRLRTTGGRYIPSKRLIEINPKYATEMGETEVEGIIKHELCHYHLHIEGKGYKHGDPEFKSLLKKTGSPRHCQPLPSYRYSKKYTYQCTNCSYIYKRVRRIDVKKYRCGRCHGKLLLKE</sequence>
<proteinExistence type="predicted"/>
<name>A0ABN1GG83_9BACI</name>
<dbReference type="Pfam" id="PF17283">
    <property type="entry name" value="Zn_ribbon_SprT"/>
    <property type="match status" value="1"/>
</dbReference>
<organism evidence="2 3">
    <name type="scientific">Virgibacillus siamensis</name>
    <dbReference type="NCBI Taxonomy" id="480071"/>
    <lineage>
        <taxon>Bacteria</taxon>
        <taxon>Bacillati</taxon>
        <taxon>Bacillota</taxon>
        <taxon>Bacilli</taxon>
        <taxon>Bacillales</taxon>
        <taxon>Bacillaceae</taxon>
        <taxon>Virgibacillus</taxon>
    </lineage>
</organism>